<keyword evidence="6 9" id="KW-0949">S-adenosyl-L-methionine</keyword>
<dbReference type="Proteomes" id="UP000025227">
    <property type="component" value="Unplaced"/>
</dbReference>
<dbReference type="PANTHER" id="PTHR10920">
    <property type="entry name" value="RIBOSOMAL RNA METHYLTRANSFERASE"/>
    <property type="match status" value="1"/>
</dbReference>
<comment type="function">
    <text evidence="9">Methylates the 2'-O-ribose of nucleotides at positions 32 and 34 of the tRNA anticodon loop of substrate tRNAs.</text>
</comment>
<keyword evidence="4 9" id="KW-0489">Methyltransferase</keyword>
<dbReference type="InterPro" id="IPR029063">
    <property type="entry name" value="SAM-dependent_MTases_sf"/>
</dbReference>
<accession>A0A7I4YBR8</accession>
<dbReference type="GO" id="GO:0005737">
    <property type="term" value="C:cytoplasm"/>
    <property type="evidence" value="ECO:0007669"/>
    <property type="project" value="UniProtKB-SubCell"/>
</dbReference>
<dbReference type="OrthoDB" id="289250at2759"/>
<dbReference type="PANTHER" id="PTHR10920:SF12">
    <property type="entry name" value="TRNA (CYTIDINE(32)_GUANOSINE(34)-2'-O)-METHYLTRANSFERASE-RELATED"/>
    <property type="match status" value="1"/>
</dbReference>
<keyword evidence="5 9" id="KW-0808">Transferase</keyword>
<evidence type="ECO:0000256" key="2">
    <source>
        <dbReference type="ARBA" id="ARBA00004496"/>
    </source>
</evidence>
<dbReference type="GO" id="GO:0002181">
    <property type="term" value="P:cytoplasmic translation"/>
    <property type="evidence" value="ECO:0007669"/>
    <property type="project" value="UniProtKB-UniRule"/>
</dbReference>
<dbReference type="InterPro" id="IPR050082">
    <property type="entry name" value="RNA_methyltr_RlmE"/>
</dbReference>
<evidence type="ECO:0000313" key="12">
    <source>
        <dbReference type="WBParaSite" id="HCON_00072230-00001"/>
    </source>
</evidence>
<dbReference type="GO" id="GO:0106340">
    <property type="term" value="F:tRNA (guanosine(34)-2'-O)-methyltransferase activity"/>
    <property type="evidence" value="ECO:0007669"/>
    <property type="project" value="UniProtKB-ARBA"/>
</dbReference>
<dbReference type="WBParaSite" id="HCON_00072230-00001">
    <property type="protein sequence ID" value="HCON_00072230-00001"/>
    <property type="gene ID" value="HCON_00072230"/>
</dbReference>
<evidence type="ECO:0000256" key="9">
    <source>
        <dbReference type="HAMAP-Rule" id="MF_03162"/>
    </source>
</evidence>
<reference evidence="12" key="1">
    <citation type="submission" date="2020-12" db="UniProtKB">
        <authorList>
            <consortium name="WormBaseParasite"/>
        </authorList>
    </citation>
    <scope>IDENTIFICATION</scope>
    <source>
        <strain evidence="12">MHco3</strain>
    </source>
</reference>
<dbReference type="InterPro" id="IPR015507">
    <property type="entry name" value="rRNA-MeTfrase_E"/>
</dbReference>
<keyword evidence="7 9" id="KW-0819">tRNA processing</keyword>
<dbReference type="EC" id="2.1.1.205" evidence="9"/>
<feature type="domain" description="Ribosomal RNA methyltransferase FtsJ" evidence="10">
    <location>
        <begin position="21"/>
        <end position="202"/>
    </location>
</feature>
<dbReference type="AlphaFoldDB" id="A0A7I4YBR8"/>
<feature type="binding site" evidence="9">
    <location>
        <position position="79"/>
    </location>
    <ligand>
        <name>S-adenosyl-L-methionine</name>
        <dbReference type="ChEBI" id="CHEBI:59789"/>
    </ligand>
</feature>
<dbReference type="HAMAP" id="MF_01547">
    <property type="entry name" value="RNA_methyltr_E"/>
    <property type="match status" value="1"/>
</dbReference>
<dbReference type="FunFam" id="3.40.50.150:FF:000040">
    <property type="entry name" value="Putative ribosomal RNA methyltransferase 1"/>
    <property type="match status" value="1"/>
</dbReference>
<dbReference type="InterPro" id="IPR028590">
    <property type="entry name" value="RNA_methyltr_E_TRM7"/>
</dbReference>
<proteinExistence type="inferred from homology"/>
<feature type="binding site" evidence="9">
    <location>
        <position position="55"/>
    </location>
    <ligand>
        <name>S-adenosyl-L-methionine</name>
        <dbReference type="ChEBI" id="CHEBI:59789"/>
    </ligand>
</feature>
<dbReference type="GO" id="GO:0005634">
    <property type="term" value="C:nucleus"/>
    <property type="evidence" value="ECO:0007669"/>
    <property type="project" value="UniProtKB-SubCell"/>
</dbReference>
<sequence>MGKVSKDQRDIYYRMAKEQGWRARSAFKLLQIDDEFNILEGVTKAVDLCAAPGSWSQVLSKRLFENGENKDDVKIVAVDLQPMSPINGVVQIQGDITDNFTAKRIIEVFGTLADLVVCDGAPDVTGLHSLDEYMQAQLVLSALNITTHVLKPGGSFVAKIFRARNATLLYAQLKIFFKEVYCAKPKSSRQSSCEAFVVCRNYSPPEGYEPTLENPMFAPNYDEAVNQLTGINRVIVPFVACGDLSGFDSDGSYPLNLPTIPSGPLGSEYVFRDVVQPPTEPSYKESVMIKKLDRLVVAESIVEKVAKSVLPHVRPANPDASDIGYGDEQVEALASLLLSEES</sequence>
<evidence type="ECO:0000259" key="10">
    <source>
        <dbReference type="Pfam" id="PF01728"/>
    </source>
</evidence>
<dbReference type="HAMAP" id="MF_03162">
    <property type="entry name" value="RNA_methyltr_E_TRM7"/>
    <property type="match status" value="1"/>
</dbReference>
<dbReference type="Pfam" id="PF01728">
    <property type="entry name" value="FtsJ"/>
    <property type="match status" value="1"/>
</dbReference>
<keyword evidence="3 9" id="KW-0963">Cytoplasm</keyword>
<dbReference type="OMA" id="FIVCLNF"/>
<dbReference type="InterPro" id="IPR002877">
    <property type="entry name" value="RNA_MeTrfase_FtsJ_dom"/>
</dbReference>
<evidence type="ECO:0000256" key="6">
    <source>
        <dbReference type="ARBA" id="ARBA00022691"/>
    </source>
</evidence>
<evidence type="ECO:0000256" key="4">
    <source>
        <dbReference type="ARBA" id="ARBA00022603"/>
    </source>
</evidence>
<evidence type="ECO:0000313" key="11">
    <source>
        <dbReference type="Proteomes" id="UP000025227"/>
    </source>
</evidence>
<comment type="similarity">
    <text evidence="9">Belongs to the class I-like SAM-binding methyltransferase superfamily. RNA methyltransferase RlmE family. TRM7 subfamily.</text>
</comment>
<evidence type="ECO:0000256" key="7">
    <source>
        <dbReference type="ARBA" id="ARBA00022694"/>
    </source>
</evidence>
<comment type="subcellular location">
    <subcellularLocation>
        <location evidence="2 9">Cytoplasm</location>
    </subcellularLocation>
    <subcellularLocation>
        <location evidence="1">Nucleus</location>
    </subcellularLocation>
</comment>
<dbReference type="GO" id="GO:0002128">
    <property type="term" value="P:tRNA nucleoside ribose methylation"/>
    <property type="evidence" value="ECO:0007669"/>
    <property type="project" value="UniProtKB-UniRule"/>
</dbReference>
<feature type="binding site" evidence="9">
    <location>
        <position position="53"/>
    </location>
    <ligand>
        <name>S-adenosyl-L-methionine</name>
        <dbReference type="ChEBI" id="CHEBI:59789"/>
    </ligand>
</feature>
<feature type="active site" description="Proton acceptor" evidence="9">
    <location>
        <position position="159"/>
    </location>
</feature>
<organism evidence="11 12">
    <name type="scientific">Haemonchus contortus</name>
    <name type="common">Barber pole worm</name>
    <dbReference type="NCBI Taxonomy" id="6289"/>
    <lineage>
        <taxon>Eukaryota</taxon>
        <taxon>Metazoa</taxon>
        <taxon>Ecdysozoa</taxon>
        <taxon>Nematoda</taxon>
        <taxon>Chromadorea</taxon>
        <taxon>Rhabditida</taxon>
        <taxon>Rhabditina</taxon>
        <taxon>Rhabditomorpha</taxon>
        <taxon>Strongyloidea</taxon>
        <taxon>Trichostrongylidae</taxon>
        <taxon>Haemonchus</taxon>
    </lineage>
</organism>
<protein>
    <recommendedName>
        <fullName evidence="9">Putative tRNA (cytidine(32)/guanosine(34)-2'-O)-methyltransferase</fullName>
        <ecNumber evidence="9">2.1.1.205</ecNumber>
    </recommendedName>
    <alternativeName>
        <fullName evidence="9">2'-O-ribose RNA methyltransferase TRM7 homolog</fullName>
    </alternativeName>
</protein>
<feature type="binding site" evidence="9">
    <location>
        <position position="119"/>
    </location>
    <ligand>
        <name>S-adenosyl-L-methionine</name>
        <dbReference type="ChEBI" id="CHEBI:59789"/>
    </ligand>
</feature>
<feature type="binding site" evidence="9">
    <location>
        <position position="95"/>
    </location>
    <ligand>
        <name>S-adenosyl-L-methionine</name>
        <dbReference type="ChEBI" id="CHEBI:59789"/>
    </ligand>
</feature>
<keyword evidence="11" id="KW-1185">Reference proteome</keyword>
<comment type="catalytic activity">
    <reaction evidence="8 9">
        <text>cytidine(32)/guanosine(34) in tRNA + 2 S-adenosyl-L-methionine = 2'-O-methylcytidine(32)/2'-O-methylguanosine(34) in tRNA + 2 S-adenosyl-L-homocysteine + 2 H(+)</text>
        <dbReference type="Rhea" id="RHEA:42396"/>
        <dbReference type="Rhea" id="RHEA-COMP:10246"/>
        <dbReference type="Rhea" id="RHEA-COMP:10247"/>
        <dbReference type="ChEBI" id="CHEBI:15378"/>
        <dbReference type="ChEBI" id="CHEBI:57856"/>
        <dbReference type="ChEBI" id="CHEBI:59789"/>
        <dbReference type="ChEBI" id="CHEBI:74269"/>
        <dbReference type="ChEBI" id="CHEBI:74445"/>
        <dbReference type="ChEBI" id="CHEBI:74495"/>
        <dbReference type="ChEBI" id="CHEBI:82748"/>
        <dbReference type="EC" id="2.1.1.205"/>
    </reaction>
</comment>
<evidence type="ECO:0000256" key="8">
    <source>
        <dbReference type="ARBA" id="ARBA00048902"/>
    </source>
</evidence>
<evidence type="ECO:0000256" key="5">
    <source>
        <dbReference type="ARBA" id="ARBA00022679"/>
    </source>
</evidence>
<name>A0A7I4YBR8_HAECO</name>
<dbReference type="SUPFAM" id="SSF53335">
    <property type="entry name" value="S-adenosyl-L-methionine-dependent methyltransferases"/>
    <property type="match status" value="1"/>
</dbReference>
<evidence type="ECO:0000256" key="3">
    <source>
        <dbReference type="ARBA" id="ARBA00022490"/>
    </source>
</evidence>
<evidence type="ECO:0000256" key="1">
    <source>
        <dbReference type="ARBA" id="ARBA00004123"/>
    </source>
</evidence>
<dbReference type="Gene3D" id="3.40.50.150">
    <property type="entry name" value="Vaccinia Virus protein VP39"/>
    <property type="match status" value="1"/>
</dbReference>